<dbReference type="Proteomes" id="UP000243232">
    <property type="component" value="Chromosome I"/>
</dbReference>
<gene>
    <name evidence="10" type="ORF">SAMN05216296_1294</name>
</gene>
<feature type="transmembrane region" description="Helical" evidence="8">
    <location>
        <begin position="76"/>
        <end position="97"/>
    </location>
</feature>
<keyword evidence="11" id="KW-1185">Reference proteome</keyword>
<accession>A0A1H2F3N6</accession>
<evidence type="ECO:0000256" key="5">
    <source>
        <dbReference type="ARBA" id="ARBA00022692"/>
    </source>
</evidence>
<evidence type="ECO:0000256" key="1">
    <source>
        <dbReference type="ARBA" id="ARBA00003475"/>
    </source>
</evidence>
<feature type="transmembrane region" description="Helical" evidence="8">
    <location>
        <begin position="149"/>
        <end position="170"/>
    </location>
</feature>
<evidence type="ECO:0000313" key="10">
    <source>
        <dbReference type="EMBL" id="SDU01939.1"/>
    </source>
</evidence>
<evidence type="ECO:0000256" key="7">
    <source>
        <dbReference type="ARBA" id="ARBA00023136"/>
    </source>
</evidence>
<keyword evidence="5 8" id="KW-0812">Transmembrane</keyword>
<reference evidence="11" key="1">
    <citation type="submission" date="2016-10" db="EMBL/GenBank/DDBJ databases">
        <authorList>
            <person name="Varghese N."/>
            <person name="Submissions S."/>
        </authorList>
    </citation>
    <scope>NUCLEOTIDE SEQUENCE [LARGE SCALE GENOMIC DNA]</scope>
    <source>
        <strain evidence="11">DSM 17875</strain>
    </source>
</reference>
<dbReference type="GO" id="GO:0016020">
    <property type="term" value="C:membrane"/>
    <property type="evidence" value="ECO:0007669"/>
    <property type="project" value="UniProtKB-SubCell"/>
</dbReference>
<keyword evidence="7 8" id="KW-0472">Membrane</keyword>
<comment type="subcellular location">
    <subcellularLocation>
        <location evidence="2">Membrane</location>
        <topology evidence="2">Multi-pass membrane protein</topology>
    </subcellularLocation>
</comment>
<comment type="pathway">
    <text evidence="3">One-carbon metabolism; methylamine degradation.</text>
</comment>
<evidence type="ECO:0000256" key="3">
    <source>
        <dbReference type="ARBA" id="ARBA00004856"/>
    </source>
</evidence>
<dbReference type="STRING" id="364197.SAMN05216296_1294"/>
<evidence type="ECO:0000256" key="8">
    <source>
        <dbReference type="SAM" id="Phobius"/>
    </source>
</evidence>
<evidence type="ECO:0000256" key="4">
    <source>
        <dbReference type="ARBA" id="ARBA00019078"/>
    </source>
</evidence>
<dbReference type="Pfam" id="PF07291">
    <property type="entry name" value="MauE"/>
    <property type="match status" value="1"/>
</dbReference>
<evidence type="ECO:0000313" key="11">
    <source>
        <dbReference type="Proteomes" id="UP000243232"/>
    </source>
</evidence>
<evidence type="ECO:0000256" key="6">
    <source>
        <dbReference type="ARBA" id="ARBA00022989"/>
    </source>
</evidence>
<organism evidence="10 11">
    <name type="scientific">Pseudomonas pohangensis</name>
    <dbReference type="NCBI Taxonomy" id="364197"/>
    <lineage>
        <taxon>Bacteria</taxon>
        <taxon>Pseudomonadati</taxon>
        <taxon>Pseudomonadota</taxon>
        <taxon>Gammaproteobacteria</taxon>
        <taxon>Pseudomonadales</taxon>
        <taxon>Pseudomonadaceae</taxon>
        <taxon>Pseudomonas</taxon>
    </lineage>
</organism>
<protein>
    <recommendedName>
        <fullName evidence="4">Methylamine utilization protein MauE</fullName>
    </recommendedName>
</protein>
<evidence type="ECO:0000259" key="9">
    <source>
        <dbReference type="Pfam" id="PF07291"/>
    </source>
</evidence>
<dbReference type="EMBL" id="LT629785">
    <property type="protein sequence ID" value="SDU01939.1"/>
    <property type="molecule type" value="Genomic_DNA"/>
</dbReference>
<dbReference type="UniPathway" id="UPA00895"/>
<comment type="function">
    <text evidence="1">May be specifically involved in the processing, transport, and/or maturation of the MADH beta-subunit.</text>
</comment>
<evidence type="ECO:0000256" key="2">
    <source>
        <dbReference type="ARBA" id="ARBA00004141"/>
    </source>
</evidence>
<proteinExistence type="predicted"/>
<feature type="domain" description="Methylamine utilisation protein MauE" evidence="9">
    <location>
        <begin position="10"/>
        <end position="135"/>
    </location>
</feature>
<keyword evidence="6 8" id="KW-1133">Transmembrane helix</keyword>
<sequence>MELLRDPVWLTAVSLGLALLFGAAGWHKLRNRAGFSAILQSYALLPERLVRPAALLVPWLELAAAAGLLISSGYPLAAVPGAALLLAYAAAMALSLLKGRRIADCGCHFGAQHQAVSAALVWRNLLLSGLALSLLQAPRSRELGVYDGLVIAAVLLCGCVLYLLANSLIANQQTARELSL</sequence>
<dbReference type="AlphaFoldDB" id="A0A1H2F3N6"/>
<feature type="transmembrane region" description="Helical" evidence="8">
    <location>
        <begin position="118"/>
        <end position="137"/>
    </location>
</feature>
<dbReference type="GO" id="GO:0030416">
    <property type="term" value="P:methylamine metabolic process"/>
    <property type="evidence" value="ECO:0007669"/>
    <property type="project" value="InterPro"/>
</dbReference>
<feature type="transmembrane region" description="Helical" evidence="8">
    <location>
        <begin position="12"/>
        <end position="29"/>
    </location>
</feature>
<name>A0A1H2F3N6_9PSED</name>
<dbReference type="InterPro" id="IPR009908">
    <property type="entry name" value="Methylamine_util_MauE"/>
</dbReference>